<dbReference type="InterPro" id="IPR000182">
    <property type="entry name" value="GNAT_dom"/>
</dbReference>
<comment type="caution">
    <text evidence="2">The sequence shown here is derived from an EMBL/GenBank/DDBJ whole genome shotgun (WGS) entry which is preliminary data.</text>
</comment>
<dbReference type="Pfam" id="PF13673">
    <property type="entry name" value="Acetyltransf_10"/>
    <property type="match status" value="1"/>
</dbReference>
<evidence type="ECO:0000313" key="3">
    <source>
        <dbReference type="Proteomes" id="UP000824264"/>
    </source>
</evidence>
<proteinExistence type="predicted"/>
<gene>
    <name evidence="2" type="ORF">H9874_10215</name>
</gene>
<dbReference type="GO" id="GO:0016747">
    <property type="term" value="F:acyltransferase activity, transferring groups other than amino-acyl groups"/>
    <property type="evidence" value="ECO:0007669"/>
    <property type="project" value="InterPro"/>
</dbReference>
<organism evidence="2 3">
    <name type="scientific">Candidatus Bilophila faecipullorum</name>
    <dbReference type="NCBI Taxonomy" id="2838482"/>
    <lineage>
        <taxon>Bacteria</taxon>
        <taxon>Pseudomonadati</taxon>
        <taxon>Thermodesulfobacteriota</taxon>
        <taxon>Desulfovibrionia</taxon>
        <taxon>Desulfovibrionales</taxon>
        <taxon>Desulfovibrionaceae</taxon>
        <taxon>Bilophila</taxon>
    </lineage>
</organism>
<accession>A0A9D1U9A4</accession>
<protein>
    <submittedName>
        <fullName evidence="2">GNAT family N-acetyltransferase</fullName>
    </submittedName>
</protein>
<dbReference type="AlphaFoldDB" id="A0A9D1U9A4"/>
<dbReference type="CDD" id="cd04301">
    <property type="entry name" value="NAT_SF"/>
    <property type="match status" value="1"/>
</dbReference>
<dbReference type="Gene3D" id="3.40.630.30">
    <property type="match status" value="1"/>
</dbReference>
<dbReference type="PROSITE" id="PS51186">
    <property type="entry name" value="GNAT"/>
    <property type="match status" value="1"/>
</dbReference>
<sequence>IRDMGGAVLVDSGLGSDTFNKVLWGYDARGEAAEPEQPEASLRAAAEWFAGRRPAGLLDLPGRPLPPATERPFTVWACAGDEWALNRQRLFFEGRGYRVGERESGMFLPLSQREARAPQMPEGLRIVPVRTAGDLAAFSEVMAANWNPPDEDVKTFYKMTEHVLLQSVGAMRLFVGLAGDVPVASGELFVSERGNIAGLHMICTRELYRKKGFGRAMTETLLAAAKEAGAGLAVLQASAEGEPVYRRAGFLPCGFFVEYVVAEEILF</sequence>
<feature type="non-terminal residue" evidence="2">
    <location>
        <position position="1"/>
    </location>
</feature>
<dbReference type="EMBL" id="DXGI01000382">
    <property type="protein sequence ID" value="HIW79499.1"/>
    <property type="molecule type" value="Genomic_DNA"/>
</dbReference>
<evidence type="ECO:0000313" key="2">
    <source>
        <dbReference type="EMBL" id="HIW79499.1"/>
    </source>
</evidence>
<dbReference type="InterPro" id="IPR016181">
    <property type="entry name" value="Acyl_CoA_acyltransferase"/>
</dbReference>
<reference evidence="2" key="1">
    <citation type="journal article" date="2021" name="PeerJ">
        <title>Extensive microbial diversity within the chicken gut microbiome revealed by metagenomics and culture.</title>
        <authorList>
            <person name="Gilroy R."/>
            <person name="Ravi A."/>
            <person name="Getino M."/>
            <person name="Pursley I."/>
            <person name="Horton D.L."/>
            <person name="Alikhan N.F."/>
            <person name="Baker D."/>
            <person name="Gharbi K."/>
            <person name="Hall N."/>
            <person name="Watson M."/>
            <person name="Adriaenssens E.M."/>
            <person name="Foster-Nyarko E."/>
            <person name="Jarju S."/>
            <person name="Secka A."/>
            <person name="Antonio M."/>
            <person name="Oren A."/>
            <person name="Chaudhuri R.R."/>
            <person name="La Ragione R."/>
            <person name="Hildebrand F."/>
            <person name="Pallen M.J."/>
        </authorList>
    </citation>
    <scope>NUCLEOTIDE SEQUENCE</scope>
    <source>
        <strain evidence="2">ChiSxjej5B17-1746</strain>
    </source>
</reference>
<reference evidence="2" key="2">
    <citation type="submission" date="2021-04" db="EMBL/GenBank/DDBJ databases">
        <authorList>
            <person name="Gilroy R."/>
        </authorList>
    </citation>
    <scope>NUCLEOTIDE SEQUENCE</scope>
    <source>
        <strain evidence="2">ChiSxjej5B17-1746</strain>
    </source>
</reference>
<feature type="domain" description="N-acetyltransferase" evidence="1">
    <location>
        <begin position="124"/>
        <end position="267"/>
    </location>
</feature>
<name>A0A9D1U9A4_9BACT</name>
<dbReference type="Proteomes" id="UP000824264">
    <property type="component" value="Unassembled WGS sequence"/>
</dbReference>
<evidence type="ECO:0000259" key="1">
    <source>
        <dbReference type="PROSITE" id="PS51186"/>
    </source>
</evidence>
<dbReference type="SUPFAM" id="SSF55729">
    <property type="entry name" value="Acyl-CoA N-acyltransferases (Nat)"/>
    <property type="match status" value="1"/>
</dbReference>